<reference evidence="3 4" key="1">
    <citation type="journal article" date="2016" name="Arch. Microbiol.">
        <title>Streptomyces zhihengii sp. nov., isolated from rhizospheric soil of Psammosilene tunicoides.</title>
        <authorList>
            <person name="Huang M.J."/>
            <person name="Fei J.J."/>
            <person name="Salam N."/>
            <person name="Kim C.J."/>
            <person name="Hozzein W.N."/>
            <person name="Xiao M."/>
            <person name="Huang H.Q."/>
            <person name="Li W.J."/>
        </authorList>
    </citation>
    <scope>NUCLEOTIDE SEQUENCE [LARGE SCALE GENOMIC DNA]</scope>
    <source>
        <strain evidence="3 4">YIM T102</strain>
    </source>
</reference>
<evidence type="ECO:0000256" key="1">
    <source>
        <dbReference type="ARBA" id="ARBA00022527"/>
    </source>
</evidence>
<name>A0ABS2V0K1_9ACTN</name>
<dbReference type="PANTHER" id="PTHR35526:SF3">
    <property type="entry name" value="ANTI-SIGMA-F FACTOR RSBW"/>
    <property type="match status" value="1"/>
</dbReference>
<feature type="domain" description="Histidine kinase/HSP90-like ATPase" evidence="2">
    <location>
        <begin position="29"/>
        <end position="134"/>
    </location>
</feature>
<accession>A0ABS2V0K1</accession>
<gene>
    <name evidence="3" type="ORF">JE024_32780</name>
</gene>
<keyword evidence="4" id="KW-1185">Reference proteome</keyword>
<dbReference type="InterPro" id="IPR036890">
    <property type="entry name" value="HATPase_C_sf"/>
</dbReference>
<proteinExistence type="predicted"/>
<dbReference type="GO" id="GO:0005524">
    <property type="term" value="F:ATP binding"/>
    <property type="evidence" value="ECO:0007669"/>
    <property type="project" value="UniProtKB-KW"/>
</dbReference>
<dbReference type="CDD" id="cd16936">
    <property type="entry name" value="HATPase_RsbW-like"/>
    <property type="match status" value="1"/>
</dbReference>
<keyword evidence="3" id="KW-0067">ATP-binding</keyword>
<protein>
    <submittedName>
        <fullName evidence="3">ATP-binding protein</fullName>
    </submittedName>
</protein>
<dbReference type="SUPFAM" id="SSF55874">
    <property type="entry name" value="ATPase domain of HSP90 chaperone/DNA topoisomerase II/histidine kinase"/>
    <property type="match status" value="1"/>
</dbReference>
<keyword evidence="3" id="KW-0547">Nucleotide-binding</keyword>
<dbReference type="Pfam" id="PF13581">
    <property type="entry name" value="HATPase_c_2"/>
    <property type="match status" value="1"/>
</dbReference>
<evidence type="ECO:0000259" key="2">
    <source>
        <dbReference type="Pfam" id="PF13581"/>
    </source>
</evidence>
<dbReference type="Gene3D" id="3.30.565.10">
    <property type="entry name" value="Histidine kinase-like ATPase, C-terminal domain"/>
    <property type="match status" value="1"/>
</dbReference>
<keyword evidence="1" id="KW-0723">Serine/threonine-protein kinase</keyword>
<dbReference type="EMBL" id="JAFEJA010000002">
    <property type="protein sequence ID" value="MBM9623376.1"/>
    <property type="molecule type" value="Genomic_DNA"/>
</dbReference>
<dbReference type="RefSeq" id="WP_205377517.1">
    <property type="nucleotide sequence ID" value="NZ_JAFEJA010000002.1"/>
</dbReference>
<dbReference type="PANTHER" id="PTHR35526">
    <property type="entry name" value="ANTI-SIGMA-F FACTOR RSBW-RELATED"/>
    <property type="match status" value="1"/>
</dbReference>
<evidence type="ECO:0000313" key="4">
    <source>
        <dbReference type="Proteomes" id="UP000664109"/>
    </source>
</evidence>
<keyword evidence="1" id="KW-0808">Transferase</keyword>
<dbReference type="InterPro" id="IPR003594">
    <property type="entry name" value="HATPase_dom"/>
</dbReference>
<organism evidence="3 4">
    <name type="scientific">Streptomyces zhihengii</name>
    <dbReference type="NCBI Taxonomy" id="1818004"/>
    <lineage>
        <taxon>Bacteria</taxon>
        <taxon>Bacillati</taxon>
        <taxon>Actinomycetota</taxon>
        <taxon>Actinomycetes</taxon>
        <taxon>Kitasatosporales</taxon>
        <taxon>Streptomycetaceae</taxon>
        <taxon>Streptomyces</taxon>
    </lineage>
</organism>
<sequence>MTTDETASVRSELLAGARDVTAAAARDEVRRLLDEEFCRQRPGHDEDVVVADALLVTSELVTNAIRHGGGVSTFTATVSEEGLWITVGDRSHDWPTTRHAAPGDMSPGGFGLRVVRRLSKDVTIVSVPGGKAVHVLVPLR</sequence>
<evidence type="ECO:0000313" key="3">
    <source>
        <dbReference type="EMBL" id="MBM9623376.1"/>
    </source>
</evidence>
<dbReference type="Proteomes" id="UP000664109">
    <property type="component" value="Unassembled WGS sequence"/>
</dbReference>
<comment type="caution">
    <text evidence="3">The sequence shown here is derived from an EMBL/GenBank/DDBJ whole genome shotgun (WGS) entry which is preliminary data.</text>
</comment>
<dbReference type="InterPro" id="IPR050267">
    <property type="entry name" value="Anti-sigma-factor_SerPK"/>
</dbReference>
<keyword evidence="1" id="KW-0418">Kinase</keyword>